<evidence type="ECO:0000313" key="3">
    <source>
        <dbReference type="EMBL" id="NOL49301.1"/>
    </source>
</evidence>
<dbReference type="PROSITE" id="PS51084">
    <property type="entry name" value="HIT_2"/>
    <property type="match status" value="1"/>
</dbReference>
<dbReference type="EMBL" id="JABGBO010000003">
    <property type="protein sequence ID" value="NOL49301.1"/>
    <property type="molecule type" value="Genomic_DNA"/>
</dbReference>
<evidence type="ECO:0000256" key="1">
    <source>
        <dbReference type="PROSITE-ProRule" id="PRU00464"/>
    </source>
</evidence>
<dbReference type="GO" id="GO:0003824">
    <property type="term" value="F:catalytic activity"/>
    <property type="evidence" value="ECO:0007669"/>
    <property type="project" value="InterPro"/>
</dbReference>
<dbReference type="Pfam" id="PF01230">
    <property type="entry name" value="HIT"/>
    <property type="match status" value="1"/>
</dbReference>
<sequence length="145" mass="17277">MTSCPLCNTPGGQVLYENNFIRVINANDPHYPAFTRVVLQRHIAEMTDLDIQERQRLMDYVYLVEKTQRDILHPDKINLAAFGTMVPHLHWHIIPRFKWDLHFPASVWSAKQRDENDAEYQQQLNKQKMLLAEYEQRLIQQLTQF</sequence>
<name>A0A7Y4LBJ6_9BURK</name>
<dbReference type="InterPro" id="IPR026026">
    <property type="entry name" value="HIT_Hint"/>
</dbReference>
<feature type="short sequence motif" description="Histidine triad motif" evidence="1">
    <location>
        <begin position="88"/>
        <end position="92"/>
    </location>
</feature>
<evidence type="ECO:0000313" key="4">
    <source>
        <dbReference type="Proteomes" id="UP000541421"/>
    </source>
</evidence>
<dbReference type="InterPro" id="IPR011146">
    <property type="entry name" value="HIT-like"/>
</dbReference>
<reference evidence="3 4" key="1">
    <citation type="submission" date="2020-05" db="EMBL/GenBank/DDBJ databases">
        <authorList>
            <person name="Niu N."/>
        </authorList>
    </citation>
    <scope>NUCLEOTIDE SEQUENCE [LARGE SCALE GENOMIC DNA]</scope>
    <source>
        <strain evidence="3 4">LMG10982</strain>
    </source>
</reference>
<dbReference type="RefSeq" id="WP_171588267.1">
    <property type="nucleotide sequence ID" value="NZ_JABGBO010000003.1"/>
</dbReference>
<dbReference type="Gene3D" id="3.30.428.10">
    <property type="entry name" value="HIT-like"/>
    <property type="match status" value="1"/>
</dbReference>
<gene>
    <name evidence="3" type="ORF">HKX40_03980</name>
</gene>
<evidence type="ECO:0000259" key="2">
    <source>
        <dbReference type="PROSITE" id="PS51084"/>
    </source>
</evidence>
<dbReference type="InterPro" id="IPR036265">
    <property type="entry name" value="HIT-like_sf"/>
</dbReference>
<feature type="domain" description="HIT" evidence="2">
    <location>
        <begin position="2"/>
        <end position="103"/>
    </location>
</feature>
<dbReference type="PIRSF" id="PIRSF000714">
    <property type="entry name" value="HIT"/>
    <property type="match status" value="1"/>
</dbReference>
<keyword evidence="4" id="KW-1185">Reference proteome</keyword>
<proteinExistence type="predicted"/>
<comment type="caution">
    <text evidence="3">The sequence shown here is derived from an EMBL/GenBank/DDBJ whole genome shotgun (WGS) entry which is preliminary data.</text>
</comment>
<dbReference type="InterPro" id="IPR052908">
    <property type="entry name" value="AP-4-A_phosphorylase"/>
</dbReference>
<organism evidence="3 4">
    <name type="scientific">Pelistega europaea</name>
    <dbReference type="NCBI Taxonomy" id="106147"/>
    <lineage>
        <taxon>Bacteria</taxon>
        <taxon>Pseudomonadati</taxon>
        <taxon>Pseudomonadota</taxon>
        <taxon>Betaproteobacteria</taxon>
        <taxon>Burkholderiales</taxon>
        <taxon>Alcaligenaceae</taxon>
        <taxon>Pelistega</taxon>
    </lineage>
</organism>
<dbReference type="PANTHER" id="PTHR42997:SF1">
    <property type="entry name" value="AP-4-A PHOSPHORYLASE"/>
    <property type="match status" value="1"/>
</dbReference>
<dbReference type="SUPFAM" id="SSF54197">
    <property type="entry name" value="HIT-like"/>
    <property type="match status" value="1"/>
</dbReference>
<protein>
    <submittedName>
        <fullName evidence="3">HIT family protein</fullName>
    </submittedName>
</protein>
<dbReference type="AlphaFoldDB" id="A0A7Y4LBJ6"/>
<dbReference type="Proteomes" id="UP000541421">
    <property type="component" value="Unassembled WGS sequence"/>
</dbReference>
<dbReference type="PANTHER" id="PTHR42997">
    <property type="entry name" value="HIT FAMILY HYDROLASE"/>
    <property type="match status" value="1"/>
</dbReference>
<accession>A0A7Y4LBJ6</accession>